<reference evidence="1 2" key="2">
    <citation type="submission" date="2020-03" db="EMBL/GenBank/DDBJ databases">
        <authorList>
            <person name="Ichikawa N."/>
            <person name="Kimura A."/>
            <person name="Kitahashi Y."/>
            <person name="Uohara A."/>
        </authorList>
    </citation>
    <scope>NUCLEOTIDE SEQUENCE [LARGE SCALE GENOMIC DNA]</scope>
    <source>
        <strain evidence="1 2">NBRC 107702</strain>
    </source>
</reference>
<dbReference type="AlphaFoldDB" id="A0A6F8XL17"/>
<evidence type="ECO:0000313" key="2">
    <source>
        <dbReference type="Proteomes" id="UP000502508"/>
    </source>
</evidence>
<gene>
    <name evidence="1" type="ORF">Pflav_009150</name>
</gene>
<name>A0A6F8XL17_9ACTN</name>
<reference evidence="1 2" key="1">
    <citation type="submission" date="2020-03" db="EMBL/GenBank/DDBJ databases">
        <title>Whole genome shotgun sequence of Phytohabitans flavus NBRC 107702.</title>
        <authorList>
            <person name="Komaki H."/>
            <person name="Tamura T."/>
        </authorList>
    </citation>
    <scope>NUCLEOTIDE SEQUENCE [LARGE SCALE GENOMIC DNA]</scope>
    <source>
        <strain evidence="1 2">NBRC 107702</strain>
    </source>
</reference>
<evidence type="ECO:0000313" key="1">
    <source>
        <dbReference type="EMBL" id="BCB74505.1"/>
    </source>
</evidence>
<dbReference type="RefSeq" id="WP_173033915.1">
    <property type="nucleotide sequence ID" value="NZ_AP022870.1"/>
</dbReference>
<organism evidence="1 2">
    <name type="scientific">Phytohabitans flavus</name>
    <dbReference type="NCBI Taxonomy" id="1076124"/>
    <lineage>
        <taxon>Bacteria</taxon>
        <taxon>Bacillati</taxon>
        <taxon>Actinomycetota</taxon>
        <taxon>Actinomycetes</taxon>
        <taxon>Micromonosporales</taxon>
        <taxon>Micromonosporaceae</taxon>
    </lineage>
</organism>
<dbReference type="EMBL" id="AP022870">
    <property type="protein sequence ID" value="BCB74505.1"/>
    <property type="molecule type" value="Genomic_DNA"/>
</dbReference>
<keyword evidence="2" id="KW-1185">Reference proteome</keyword>
<accession>A0A6F8XL17</accession>
<sequence length="52" mass="5275">MNVATIIVILAGGATGDGRERGFIGGQAHLIGKATSPDLPHPIGISMSFNKS</sequence>
<dbReference type="Proteomes" id="UP000502508">
    <property type="component" value="Chromosome"/>
</dbReference>
<protein>
    <submittedName>
        <fullName evidence="1">Uncharacterized protein</fullName>
    </submittedName>
</protein>
<dbReference type="KEGG" id="pfla:Pflav_009150"/>
<proteinExistence type="predicted"/>